<dbReference type="Proteomes" id="UP001152049">
    <property type="component" value="Unassembled WGS sequence"/>
</dbReference>
<dbReference type="OrthoDB" id="5086876at2759"/>
<organism evidence="2 3">
    <name type="scientific">Fusarium torreyae</name>
    <dbReference type="NCBI Taxonomy" id="1237075"/>
    <lineage>
        <taxon>Eukaryota</taxon>
        <taxon>Fungi</taxon>
        <taxon>Dikarya</taxon>
        <taxon>Ascomycota</taxon>
        <taxon>Pezizomycotina</taxon>
        <taxon>Sordariomycetes</taxon>
        <taxon>Hypocreomycetidae</taxon>
        <taxon>Hypocreales</taxon>
        <taxon>Nectriaceae</taxon>
        <taxon>Fusarium</taxon>
    </lineage>
</organism>
<protein>
    <submittedName>
        <fullName evidence="2">Uncharacterized protein</fullName>
    </submittedName>
</protein>
<name>A0A9W8RU46_9HYPO</name>
<evidence type="ECO:0000313" key="2">
    <source>
        <dbReference type="EMBL" id="KAJ4254449.1"/>
    </source>
</evidence>
<accession>A0A9W8RU46</accession>
<feature type="region of interest" description="Disordered" evidence="1">
    <location>
        <begin position="1"/>
        <end position="32"/>
    </location>
</feature>
<gene>
    <name evidence="2" type="ORF">NW762_010047</name>
</gene>
<proteinExistence type="predicted"/>
<dbReference type="AlphaFoldDB" id="A0A9W8RU46"/>
<evidence type="ECO:0000313" key="3">
    <source>
        <dbReference type="Proteomes" id="UP001152049"/>
    </source>
</evidence>
<evidence type="ECO:0000256" key="1">
    <source>
        <dbReference type="SAM" id="MobiDB-lite"/>
    </source>
</evidence>
<sequence length="158" mass="17334">MSSSYSSTKALAVAQTPAPAPAPAPEVRAKPSKSSAAQCERCLEYFSKKNIADHRKVHKLEDQGVAVPRPCNNCRILDSNCIVAEHPQDLNTYSCLCCLRAHKSCSFTSDGIANYVRTGERWTPYHPALGYEEEEECLGRDSLGESRQPSPGHIPSKE</sequence>
<comment type="caution">
    <text evidence="2">The sequence shown here is derived from an EMBL/GenBank/DDBJ whole genome shotgun (WGS) entry which is preliminary data.</text>
</comment>
<feature type="region of interest" description="Disordered" evidence="1">
    <location>
        <begin position="136"/>
        <end position="158"/>
    </location>
</feature>
<dbReference type="EMBL" id="JAOQAZ010000022">
    <property type="protein sequence ID" value="KAJ4254449.1"/>
    <property type="molecule type" value="Genomic_DNA"/>
</dbReference>
<reference evidence="2" key="1">
    <citation type="submission" date="2022-09" db="EMBL/GenBank/DDBJ databases">
        <title>Fusarium specimens isolated from Avocado Roots.</title>
        <authorList>
            <person name="Stajich J."/>
            <person name="Roper C."/>
            <person name="Heimlech-Rivalta G."/>
        </authorList>
    </citation>
    <scope>NUCLEOTIDE SEQUENCE</scope>
    <source>
        <strain evidence="2">CF00136</strain>
    </source>
</reference>
<keyword evidence="3" id="KW-1185">Reference proteome</keyword>